<comment type="caution">
    <text evidence="3">The sequence shown here is derived from an EMBL/GenBank/DDBJ whole genome shotgun (WGS) entry which is preliminary data.</text>
</comment>
<evidence type="ECO:0000313" key="4">
    <source>
        <dbReference type="Proteomes" id="UP000761534"/>
    </source>
</evidence>
<dbReference type="GO" id="GO:0019843">
    <property type="term" value="F:rRNA binding"/>
    <property type="evidence" value="ECO:0007669"/>
    <property type="project" value="InterPro"/>
</dbReference>
<dbReference type="InterPro" id="IPR007109">
    <property type="entry name" value="Brix"/>
</dbReference>
<dbReference type="VEuPathDB" id="FungiDB:TRICI_000848"/>
<dbReference type="GO" id="GO:0000027">
    <property type="term" value="P:ribosomal large subunit assembly"/>
    <property type="evidence" value="ECO:0007669"/>
    <property type="project" value="TreeGrafter"/>
</dbReference>
<keyword evidence="4" id="KW-1185">Reference proteome</keyword>
<name>A0A642VAY9_9ASCO</name>
<organism evidence="3 4">
    <name type="scientific">Trichomonascus ciferrii</name>
    <dbReference type="NCBI Taxonomy" id="44093"/>
    <lineage>
        <taxon>Eukaryota</taxon>
        <taxon>Fungi</taxon>
        <taxon>Dikarya</taxon>
        <taxon>Ascomycota</taxon>
        <taxon>Saccharomycotina</taxon>
        <taxon>Dipodascomycetes</taxon>
        <taxon>Dipodascales</taxon>
        <taxon>Trichomonascaceae</taxon>
        <taxon>Trichomonascus</taxon>
        <taxon>Trichomonascus ciferrii complex</taxon>
    </lineage>
</organism>
<reference evidence="3" key="1">
    <citation type="journal article" date="2019" name="G3 (Bethesda)">
        <title>Genome Assemblies of Two Rare Opportunistic Yeast Pathogens: Diutina rugosa (syn. Candida rugosa) and Trichomonascus ciferrii (syn. Candida ciferrii).</title>
        <authorList>
            <person name="Mixao V."/>
            <person name="Saus E."/>
            <person name="Hansen A.P."/>
            <person name="Lass-Florl C."/>
            <person name="Gabaldon T."/>
        </authorList>
    </citation>
    <scope>NUCLEOTIDE SEQUENCE</scope>
    <source>
        <strain evidence="3">CBS 4856</strain>
    </source>
</reference>
<dbReference type="PROSITE" id="PS50833">
    <property type="entry name" value="BRIX"/>
    <property type="match status" value="1"/>
</dbReference>
<feature type="domain" description="Brix" evidence="2">
    <location>
        <begin position="23"/>
        <end position="304"/>
    </location>
</feature>
<dbReference type="AlphaFoldDB" id="A0A642VAY9"/>
<sequence length="407" mass="46488">MGKRRQKKRTHVKPSEDDVAKIPKSMVLKMGDQKREVTNALAQLVRDFRMVMQPHTAARLKERKSNRLRDFVTMAGPLGVTHLFVFSTSLNNNTTLRICRTPRGPTLNFRVKSYSLCKDVRQAIKTPKSFNDAEYRTPPLLVLNNFSQEQNAEPKETLLTSMFQNMFPPISAQTTKVSSIKRVLMLNKDPDTGDIELRHYSIETKQVEGSKPVRKLSSVEQKVHKKLPNLSRASDISDYILDPYGNGGYTSESEVEEDAMVEVDRQPTKKKDRAPGSQKKAIKLVEIGPRLCLELRKIEEGICDGKTLYHAYVEKSKAESTELEKRHQQRQALKEQRRKEQESNVQKKKDKNEAKVSRTKRGILKAQQKEDSKNQPNDDDNDESSDNDNGDEQMQDVSDNEPSSDSE</sequence>
<dbReference type="GO" id="GO:0006364">
    <property type="term" value="P:rRNA processing"/>
    <property type="evidence" value="ECO:0007669"/>
    <property type="project" value="InterPro"/>
</dbReference>
<accession>A0A642VAY9</accession>
<feature type="compositionally biased region" description="Acidic residues" evidence="1">
    <location>
        <begin position="377"/>
        <end position="407"/>
    </location>
</feature>
<dbReference type="PANTHER" id="PTHR12661">
    <property type="entry name" value="PETER PAN-RELATED"/>
    <property type="match status" value="1"/>
</dbReference>
<dbReference type="EMBL" id="SWFS01000071">
    <property type="protein sequence ID" value="KAA8917008.1"/>
    <property type="molecule type" value="Genomic_DNA"/>
</dbReference>
<dbReference type="OrthoDB" id="10261452at2759"/>
<dbReference type="GO" id="GO:0030687">
    <property type="term" value="C:preribosome, large subunit precursor"/>
    <property type="evidence" value="ECO:0007669"/>
    <property type="project" value="TreeGrafter"/>
</dbReference>
<feature type="compositionally biased region" description="Basic residues" evidence="1">
    <location>
        <begin position="1"/>
        <end position="12"/>
    </location>
</feature>
<proteinExistence type="predicted"/>
<gene>
    <name evidence="3" type="ORF">TRICI_000848</name>
</gene>
<dbReference type="Proteomes" id="UP000761534">
    <property type="component" value="Unassembled WGS sequence"/>
</dbReference>
<evidence type="ECO:0000313" key="3">
    <source>
        <dbReference type="EMBL" id="KAA8917008.1"/>
    </source>
</evidence>
<protein>
    <recommendedName>
        <fullName evidence="2">Brix domain-containing protein</fullName>
    </recommendedName>
</protein>
<feature type="region of interest" description="Disordered" evidence="1">
    <location>
        <begin position="319"/>
        <end position="407"/>
    </location>
</feature>
<dbReference type="PANTHER" id="PTHR12661:SF5">
    <property type="entry name" value="SUPPRESSOR OF SWI4 1 HOMOLOG"/>
    <property type="match status" value="1"/>
</dbReference>
<evidence type="ECO:0000259" key="2">
    <source>
        <dbReference type="PROSITE" id="PS50833"/>
    </source>
</evidence>
<feature type="region of interest" description="Disordered" evidence="1">
    <location>
        <begin position="1"/>
        <end position="20"/>
    </location>
</feature>
<dbReference type="SMART" id="SM00879">
    <property type="entry name" value="Brix"/>
    <property type="match status" value="1"/>
</dbReference>
<evidence type="ECO:0000256" key="1">
    <source>
        <dbReference type="SAM" id="MobiDB-lite"/>
    </source>
</evidence>
<dbReference type="InterPro" id="IPR045112">
    <property type="entry name" value="PPAN-like"/>
</dbReference>
<feature type="compositionally biased region" description="Basic and acidic residues" evidence="1">
    <location>
        <begin position="319"/>
        <end position="356"/>
    </location>
</feature>
<dbReference type="Pfam" id="PF04427">
    <property type="entry name" value="Brix"/>
    <property type="match status" value="1"/>
</dbReference>